<dbReference type="EMBL" id="JAJAXM010000012">
    <property type="protein sequence ID" value="MCG9025928.1"/>
    <property type="molecule type" value="Genomic_DNA"/>
</dbReference>
<dbReference type="NCBIfam" id="TIGR00057">
    <property type="entry name" value="L-threonylcarbamoyladenylate synthase"/>
    <property type="match status" value="1"/>
</dbReference>
<dbReference type="Pfam" id="PF01300">
    <property type="entry name" value="Sua5_yciO_yrdC"/>
    <property type="match status" value="1"/>
</dbReference>
<dbReference type="PROSITE" id="PS51163">
    <property type="entry name" value="YRDC"/>
    <property type="match status" value="1"/>
</dbReference>
<dbReference type="Gene3D" id="3.90.870.10">
    <property type="entry name" value="DHBP synthase"/>
    <property type="match status" value="1"/>
</dbReference>
<evidence type="ECO:0000313" key="3">
    <source>
        <dbReference type="EMBL" id="MCG9025928.1"/>
    </source>
</evidence>
<dbReference type="RefSeq" id="WP_088861043.1">
    <property type="nucleotide sequence ID" value="NZ_CP022115.1"/>
</dbReference>
<reference evidence="4" key="2">
    <citation type="submission" date="2017-06" db="EMBL/GenBank/DDBJ databases">
        <title>Whole genome sequence of Laribacter hongkongensis LHGZ1.</title>
        <authorList>
            <person name="Chen D."/>
            <person name="Wu H."/>
            <person name="Chen J."/>
        </authorList>
    </citation>
    <scope>NUCLEOTIDE SEQUENCE [LARGE SCALE GENOMIC DNA]</scope>
    <source>
        <strain evidence="4">LHGZ1</strain>
    </source>
</reference>
<name>A0A248LKC1_9NEIS</name>
<gene>
    <name evidence="3" type="ORF">LH440_08440</name>
    <name evidence="2" type="ORF">LHGZ1_2164</name>
</gene>
<reference evidence="3 5" key="4">
    <citation type="submission" date="2021-10" db="EMBL/GenBank/DDBJ databases">
        <title>Whole-genome sequencing analysis of Laribacter hongkongensis: virulence gene profiles, carbohydrate-active enzyme prediction, and antimicrobial resistance characterization.</title>
        <authorList>
            <person name="Yuan P."/>
            <person name="Zhan Y."/>
            <person name="Chen D."/>
        </authorList>
    </citation>
    <scope>NUCLEOTIDE SEQUENCE [LARGE SCALE GENOMIC DNA]</scope>
    <source>
        <strain evidence="3 5">W67</strain>
    </source>
</reference>
<evidence type="ECO:0000313" key="4">
    <source>
        <dbReference type="Proteomes" id="UP000197424"/>
    </source>
</evidence>
<organism evidence="2 4">
    <name type="scientific">Laribacter hongkongensis</name>
    <dbReference type="NCBI Taxonomy" id="168471"/>
    <lineage>
        <taxon>Bacteria</taxon>
        <taxon>Pseudomonadati</taxon>
        <taxon>Pseudomonadota</taxon>
        <taxon>Betaproteobacteria</taxon>
        <taxon>Neisseriales</taxon>
        <taxon>Aquaspirillaceae</taxon>
        <taxon>Laribacter</taxon>
    </lineage>
</organism>
<dbReference type="InterPro" id="IPR006070">
    <property type="entry name" value="Sua5-like_dom"/>
</dbReference>
<dbReference type="SUPFAM" id="SSF55821">
    <property type="entry name" value="YrdC/RibB"/>
    <property type="match status" value="1"/>
</dbReference>
<protein>
    <submittedName>
        <fullName evidence="2">Threonylcarbamoyl-AMP synthase</fullName>
    </submittedName>
</protein>
<sequence>MSQFFSIHPETPQARLIREAVKIVREGGVIVYPTDSCYALGCRLSDKKAMDRIITIRQLDLRHHFTLVCHNLSELGTYARVDNTVYRLLKSVTPGAYTFILQATKEVPRRTLHPKRQTIGLRVPDNAIALALLEELGEPMLSCTLMLPGENEPPSDPYDIRDTIGPQVDLVIDGGYCGVDPTTVVDLTSGAPELVRKGSGALKPFGWSDD</sequence>
<dbReference type="Proteomes" id="UP001200247">
    <property type="component" value="Unassembled WGS sequence"/>
</dbReference>
<dbReference type="PANTHER" id="PTHR42828:SF3">
    <property type="entry name" value="THREONYLCARBAMOYL-AMP SYNTHASE"/>
    <property type="match status" value="1"/>
</dbReference>
<dbReference type="Proteomes" id="UP000197424">
    <property type="component" value="Chromosome"/>
</dbReference>
<evidence type="ECO:0000259" key="1">
    <source>
        <dbReference type="PROSITE" id="PS51163"/>
    </source>
</evidence>
<reference evidence="2" key="1">
    <citation type="journal article" date="2017" name="J. Antimicrob. Chemother.">
        <title>Emergence and genomic analysis of MDR Laribacter hongkongensis strain HLGZ1 from Guangzhou, China.</title>
        <authorList>
            <person name="Wu H.K."/>
            <person name="Chen J.H."/>
            <person name="Yang L."/>
            <person name="Li A.R."/>
            <person name="Su D.H."/>
            <person name="Lin Y.P."/>
            <person name="Chen D.Q."/>
        </authorList>
    </citation>
    <scope>NUCLEOTIDE SEQUENCE</scope>
    <source>
        <strain evidence="2">HLGZ1</strain>
    </source>
</reference>
<proteinExistence type="predicted"/>
<reference evidence="2" key="3">
    <citation type="submission" date="2017-06" db="EMBL/GenBank/DDBJ databases">
        <authorList>
            <person name="Kim H.J."/>
            <person name="Triplett B.A."/>
        </authorList>
    </citation>
    <scope>NUCLEOTIDE SEQUENCE</scope>
    <source>
        <strain evidence="2">HLGZ1</strain>
    </source>
</reference>
<accession>A0A248LKC1</accession>
<evidence type="ECO:0000313" key="2">
    <source>
        <dbReference type="EMBL" id="ASJ24995.1"/>
    </source>
</evidence>
<dbReference type="AlphaFoldDB" id="A0A248LKC1"/>
<dbReference type="EMBL" id="CP022115">
    <property type="protein sequence ID" value="ASJ24995.1"/>
    <property type="molecule type" value="Genomic_DNA"/>
</dbReference>
<feature type="domain" description="YrdC-like" evidence="1">
    <location>
        <begin position="14"/>
        <end position="200"/>
    </location>
</feature>
<dbReference type="InterPro" id="IPR052532">
    <property type="entry name" value="SUA5_domain"/>
</dbReference>
<dbReference type="OrthoDB" id="9781656at2"/>
<dbReference type="GO" id="GO:0003725">
    <property type="term" value="F:double-stranded RNA binding"/>
    <property type="evidence" value="ECO:0007669"/>
    <property type="project" value="InterPro"/>
</dbReference>
<evidence type="ECO:0000313" key="5">
    <source>
        <dbReference type="Proteomes" id="UP001200247"/>
    </source>
</evidence>
<dbReference type="PANTHER" id="PTHR42828">
    <property type="entry name" value="DHBP SYNTHASE RIBB-LIKE ALPHA/BETA DOMAIN-CONTAINING PROTEIN"/>
    <property type="match status" value="1"/>
</dbReference>
<dbReference type="InterPro" id="IPR017945">
    <property type="entry name" value="DHBP_synth_RibB-like_a/b_dom"/>
</dbReference>